<feature type="region of interest" description="Disordered" evidence="1">
    <location>
        <begin position="74"/>
        <end position="96"/>
    </location>
</feature>
<dbReference type="EMBL" id="CP050063">
    <property type="protein sequence ID" value="QIP13707.1"/>
    <property type="molecule type" value="Genomic_DNA"/>
</dbReference>
<gene>
    <name evidence="2" type="ORF">G8759_14305</name>
</gene>
<evidence type="ECO:0000313" key="2">
    <source>
        <dbReference type="EMBL" id="QIP13707.1"/>
    </source>
</evidence>
<accession>A0A6G9AMM5</accession>
<dbReference type="AlphaFoldDB" id="A0A6G9AMM5"/>
<feature type="region of interest" description="Disordered" evidence="1">
    <location>
        <begin position="24"/>
        <end position="50"/>
    </location>
</feature>
<protein>
    <submittedName>
        <fullName evidence="2">Uncharacterized protein</fullName>
    </submittedName>
</protein>
<sequence length="96" mass="11141">MRKDPYKMQSVNWGLILAESVNGDGRPLPQRYQKNDQTQPANATLSDEQQQIRRLQRELREAQMDRMAEATRYIKEGSQHAMPGIFSRTDGKYSDL</sequence>
<dbReference type="Proteomes" id="UP000501802">
    <property type="component" value="Chromosome"/>
</dbReference>
<feature type="compositionally biased region" description="Polar residues" evidence="1">
    <location>
        <begin position="35"/>
        <end position="47"/>
    </location>
</feature>
<dbReference type="RefSeq" id="WP_167209041.1">
    <property type="nucleotide sequence ID" value="NZ_CP050063.1"/>
</dbReference>
<reference evidence="2 3" key="1">
    <citation type="submission" date="2020-03" db="EMBL/GenBank/DDBJ databases">
        <authorList>
            <person name="Kim M.K."/>
        </authorList>
    </citation>
    <scope>NUCLEOTIDE SEQUENCE [LARGE SCALE GENOMIC DNA]</scope>
    <source>
        <strain evidence="2 3">BT328</strain>
    </source>
</reference>
<keyword evidence="3" id="KW-1185">Reference proteome</keyword>
<evidence type="ECO:0000313" key="3">
    <source>
        <dbReference type="Proteomes" id="UP000501802"/>
    </source>
</evidence>
<dbReference type="KEGG" id="spib:G8759_14305"/>
<name>A0A6G9AMM5_9BACT</name>
<proteinExistence type="predicted"/>
<evidence type="ECO:0000256" key="1">
    <source>
        <dbReference type="SAM" id="MobiDB-lite"/>
    </source>
</evidence>
<organism evidence="2 3">
    <name type="scientific">Spirosoma aureum</name>
    <dbReference type="NCBI Taxonomy" id="2692134"/>
    <lineage>
        <taxon>Bacteria</taxon>
        <taxon>Pseudomonadati</taxon>
        <taxon>Bacteroidota</taxon>
        <taxon>Cytophagia</taxon>
        <taxon>Cytophagales</taxon>
        <taxon>Cytophagaceae</taxon>
        <taxon>Spirosoma</taxon>
    </lineage>
</organism>